<evidence type="ECO:0008006" key="4">
    <source>
        <dbReference type="Google" id="ProtNLM"/>
    </source>
</evidence>
<protein>
    <recommendedName>
        <fullName evidence="4">Polysaccharide lyase family 20 protein</fullName>
    </recommendedName>
</protein>
<evidence type="ECO:0000256" key="1">
    <source>
        <dbReference type="SAM" id="MobiDB-lite"/>
    </source>
</evidence>
<evidence type="ECO:0000313" key="2">
    <source>
        <dbReference type="EMBL" id="KUM55951.1"/>
    </source>
</evidence>
<proteinExistence type="predicted"/>
<gene>
    <name evidence="2" type="ORF">ACN42_g11278</name>
</gene>
<reference evidence="2 3" key="1">
    <citation type="submission" date="2015-10" db="EMBL/GenBank/DDBJ databases">
        <title>Genome sequencing of Penicillium freii.</title>
        <authorList>
            <person name="Nguyen H.D."/>
            <person name="Visagie C.M."/>
            <person name="Seifert K.A."/>
        </authorList>
    </citation>
    <scope>NUCLEOTIDE SEQUENCE [LARGE SCALE GENOMIC DNA]</scope>
    <source>
        <strain evidence="2 3">DAOM 242723</strain>
    </source>
</reference>
<sequence length="257" mass="28812">MKPQCMLYCGTSSNDDGDGGERERETTLSTTGTTSGWDSTNKEHSGTVKQVENVVYQGPTALKMTQIYDSSYTGRYHSEVVKNNVYKRGDTGFYGFAFRLQENWQFSPAQSYNIAQFIADFGDTGCDDYMPSSMVWLVGDQLYTRVKQGSICTQKTVTFPSLATVSAGVWHKVEIQATWKSDGTGQYKLWLDGNKLLDKREIATTIDDDRAFQFRVGLYANGWHDDKGMKGTQGTRSVWYDEIAAGTVFADADPDQW</sequence>
<dbReference type="AlphaFoldDB" id="A0A101M8F3"/>
<accession>A0A101M8F3</accession>
<comment type="caution">
    <text evidence="2">The sequence shown here is derived from an EMBL/GenBank/DDBJ whole genome shotgun (WGS) entry which is preliminary data.</text>
</comment>
<dbReference type="Gene3D" id="2.60.120.200">
    <property type="match status" value="1"/>
</dbReference>
<keyword evidence="3" id="KW-1185">Reference proteome</keyword>
<evidence type="ECO:0000313" key="3">
    <source>
        <dbReference type="Proteomes" id="UP000055045"/>
    </source>
</evidence>
<dbReference type="EMBL" id="LLXE01000592">
    <property type="protein sequence ID" value="KUM55951.1"/>
    <property type="molecule type" value="Genomic_DNA"/>
</dbReference>
<name>A0A101M8F3_PENFR</name>
<dbReference type="Proteomes" id="UP000055045">
    <property type="component" value="Unassembled WGS sequence"/>
</dbReference>
<dbReference type="InterPro" id="IPR025975">
    <property type="entry name" value="Polysacc_lyase"/>
</dbReference>
<feature type="compositionally biased region" description="Low complexity" evidence="1">
    <location>
        <begin position="27"/>
        <end position="36"/>
    </location>
</feature>
<feature type="region of interest" description="Disordered" evidence="1">
    <location>
        <begin position="9"/>
        <end position="44"/>
    </location>
</feature>
<organism evidence="2 3">
    <name type="scientific">Penicillium freii</name>
    <dbReference type="NCBI Taxonomy" id="48697"/>
    <lineage>
        <taxon>Eukaryota</taxon>
        <taxon>Fungi</taxon>
        <taxon>Dikarya</taxon>
        <taxon>Ascomycota</taxon>
        <taxon>Pezizomycotina</taxon>
        <taxon>Eurotiomycetes</taxon>
        <taxon>Eurotiomycetidae</taxon>
        <taxon>Eurotiales</taxon>
        <taxon>Aspergillaceae</taxon>
        <taxon>Penicillium</taxon>
    </lineage>
</organism>
<dbReference type="Pfam" id="PF14099">
    <property type="entry name" value="Polysacc_lyase"/>
    <property type="match status" value="1"/>
</dbReference>